<feature type="compositionally biased region" description="Acidic residues" evidence="1">
    <location>
        <begin position="36"/>
        <end position="52"/>
    </location>
</feature>
<feature type="compositionally biased region" description="Basic and acidic residues" evidence="1">
    <location>
        <begin position="7"/>
        <end position="29"/>
    </location>
</feature>
<comment type="caution">
    <text evidence="2">The sequence shown here is derived from an EMBL/GenBank/DDBJ whole genome shotgun (WGS) entry which is preliminary data.</text>
</comment>
<dbReference type="AlphaFoldDB" id="A0AAV5KJZ1"/>
<feature type="region of interest" description="Disordered" evidence="1">
    <location>
        <begin position="141"/>
        <end position="162"/>
    </location>
</feature>
<sequence>MEVEGHDEEKEVVLKEDLEDLKPGLESVKDITVNEDNSEPVNDADADVDAEDNSPQAVAEHVVSLSQDWTEEKKTSPSLDGSDGVSHVVTDAAENGFEEKPGSSSVDSAAVSAVVADEEIKEQPSNETVAVDLVPMGVEETTSDETVAVNNKAPPAPADVVSKGIEETEIPFLNDSIGESSVPRDLESKEIGDNSLPTSADAFVVENRDTAQVGNKNEIPESTGNPPDISLARQPLQPTSWRSCCGLFEVLRQRSEQ</sequence>
<feature type="compositionally biased region" description="Low complexity" evidence="1">
    <location>
        <begin position="147"/>
        <end position="161"/>
    </location>
</feature>
<evidence type="ECO:0000313" key="3">
    <source>
        <dbReference type="Proteomes" id="UP001054252"/>
    </source>
</evidence>
<feature type="region of interest" description="Disordered" evidence="1">
    <location>
        <begin position="175"/>
        <end position="235"/>
    </location>
</feature>
<dbReference type="Proteomes" id="UP001054252">
    <property type="component" value="Unassembled WGS sequence"/>
</dbReference>
<protein>
    <submittedName>
        <fullName evidence="2">Uncharacterized protein</fullName>
    </submittedName>
</protein>
<evidence type="ECO:0000256" key="1">
    <source>
        <dbReference type="SAM" id="MobiDB-lite"/>
    </source>
</evidence>
<feature type="compositionally biased region" description="Basic and acidic residues" evidence="1">
    <location>
        <begin position="182"/>
        <end position="192"/>
    </location>
</feature>
<name>A0AAV5KJZ1_9ROSI</name>
<reference evidence="2 3" key="1">
    <citation type="journal article" date="2021" name="Commun. Biol.">
        <title>The genome of Shorea leprosula (Dipterocarpaceae) highlights the ecological relevance of drought in aseasonal tropical rainforests.</title>
        <authorList>
            <person name="Ng K.K.S."/>
            <person name="Kobayashi M.J."/>
            <person name="Fawcett J.A."/>
            <person name="Hatakeyama M."/>
            <person name="Paape T."/>
            <person name="Ng C.H."/>
            <person name="Ang C.C."/>
            <person name="Tnah L.H."/>
            <person name="Lee C.T."/>
            <person name="Nishiyama T."/>
            <person name="Sese J."/>
            <person name="O'Brien M.J."/>
            <person name="Copetti D."/>
            <person name="Mohd Noor M.I."/>
            <person name="Ong R.C."/>
            <person name="Putra M."/>
            <person name="Sireger I.Z."/>
            <person name="Indrioko S."/>
            <person name="Kosugi Y."/>
            <person name="Izuno A."/>
            <person name="Isagi Y."/>
            <person name="Lee S.L."/>
            <person name="Shimizu K.K."/>
        </authorList>
    </citation>
    <scope>NUCLEOTIDE SEQUENCE [LARGE SCALE GENOMIC DNA]</scope>
    <source>
        <strain evidence="2">214</strain>
    </source>
</reference>
<dbReference type="EMBL" id="BPVZ01000067">
    <property type="protein sequence ID" value="GKV24907.1"/>
    <property type="molecule type" value="Genomic_DNA"/>
</dbReference>
<dbReference type="PANTHER" id="PTHR37187">
    <property type="entry name" value="EXPRESSED PROTEIN"/>
    <property type="match status" value="1"/>
</dbReference>
<proteinExistence type="predicted"/>
<gene>
    <name evidence="2" type="ORF">SLEP1_g34447</name>
</gene>
<organism evidence="2 3">
    <name type="scientific">Rubroshorea leprosula</name>
    <dbReference type="NCBI Taxonomy" id="152421"/>
    <lineage>
        <taxon>Eukaryota</taxon>
        <taxon>Viridiplantae</taxon>
        <taxon>Streptophyta</taxon>
        <taxon>Embryophyta</taxon>
        <taxon>Tracheophyta</taxon>
        <taxon>Spermatophyta</taxon>
        <taxon>Magnoliopsida</taxon>
        <taxon>eudicotyledons</taxon>
        <taxon>Gunneridae</taxon>
        <taxon>Pentapetalae</taxon>
        <taxon>rosids</taxon>
        <taxon>malvids</taxon>
        <taxon>Malvales</taxon>
        <taxon>Dipterocarpaceae</taxon>
        <taxon>Rubroshorea</taxon>
    </lineage>
</organism>
<keyword evidence="3" id="KW-1185">Reference proteome</keyword>
<evidence type="ECO:0000313" key="2">
    <source>
        <dbReference type="EMBL" id="GKV24907.1"/>
    </source>
</evidence>
<accession>A0AAV5KJZ1</accession>
<dbReference type="PANTHER" id="PTHR37187:SF7">
    <property type="entry name" value="EXPRESSED PROTEIN"/>
    <property type="match status" value="1"/>
</dbReference>
<feature type="compositionally biased region" description="Polar residues" evidence="1">
    <location>
        <begin position="210"/>
        <end position="225"/>
    </location>
</feature>
<feature type="region of interest" description="Disordered" evidence="1">
    <location>
        <begin position="1"/>
        <end position="110"/>
    </location>
</feature>